<dbReference type="Proteomes" id="UP001157034">
    <property type="component" value="Unassembled WGS sequence"/>
</dbReference>
<evidence type="ECO:0000259" key="4">
    <source>
        <dbReference type="PROSITE" id="PS50949"/>
    </source>
</evidence>
<dbReference type="Pfam" id="PF07729">
    <property type="entry name" value="FCD"/>
    <property type="match status" value="1"/>
</dbReference>
<keyword evidence="6" id="KW-1185">Reference proteome</keyword>
<comment type="caution">
    <text evidence="5">The sequence shown here is derived from an EMBL/GenBank/DDBJ whole genome shotgun (WGS) entry which is preliminary data.</text>
</comment>
<organism evidence="5 6">
    <name type="scientific">Pseudolysinimonas kribbensis</name>
    <dbReference type="NCBI Taxonomy" id="433641"/>
    <lineage>
        <taxon>Bacteria</taxon>
        <taxon>Bacillati</taxon>
        <taxon>Actinomycetota</taxon>
        <taxon>Actinomycetes</taxon>
        <taxon>Micrococcales</taxon>
        <taxon>Microbacteriaceae</taxon>
        <taxon>Pseudolysinimonas</taxon>
    </lineage>
</organism>
<dbReference type="Pfam" id="PF00392">
    <property type="entry name" value="GntR"/>
    <property type="match status" value="1"/>
</dbReference>
<dbReference type="InterPro" id="IPR008920">
    <property type="entry name" value="TF_FadR/GntR_C"/>
</dbReference>
<dbReference type="Gene3D" id="1.10.10.10">
    <property type="entry name" value="Winged helix-like DNA-binding domain superfamily/Winged helix DNA-binding domain"/>
    <property type="match status" value="1"/>
</dbReference>
<dbReference type="PANTHER" id="PTHR43537">
    <property type="entry name" value="TRANSCRIPTIONAL REGULATOR, GNTR FAMILY"/>
    <property type="match status" value="1"/>
</dbReference>
<evidence type="ECO:0000256" key="3">
    <source>
        <dbReference type="ARBA" id="ARBA00023163"/>
    </source>
</evidence>
<protein>
    <submittedName>
        <fullName evidence="5">GntR family transcriptional regulator</fullName>
    </submittedName>
</protein>
<keyword evidence="2" id="KW-0238">DNA-binding</keyword>
<sequence length="220" mass="24032">MASTRAQDADPYLLLREQLRSGRLHPGQRLVEADLVESLGASRALVRAALSRLAHEGLVDKELNRGARVRTVSEDEAVEMTQARAVLEALAARHAAENASAEEIEQMRALIAQMRTFLGQNDLLSYSDCNARLHGLVQTASHHATAQRLIANLRAQMVRFQFRTILVPGRANESLAEHTDLVDAIAAHDPDRAESAMRLHLSHVAETLARTKGAEGLGAD</sequence>
<evidence type="ECO:0000313" key="5">
    <source>
        <dbReference type="EMBL" id="GMA93885.1"/>
    </source>
</evidence>
<dbReference type="PROSITE" id="PS50949">
    <property type="entry name" value="HTH_GNTR"/>
    <property type="match status" value="1"/>
</dbReference>
<dbReference type="InterPro" id="IPR036390">
    <property type="entry name" value="WH_DNA-bd_sf"/>
</dbReference>
<proteinExistence type="predicted"/>
<feature type="domain" description="HTH gntR-type" evidence="4">
    <location>
        <begin position="5"/>
        <end position="72"/>
    </location>
</feature>
<dbReference type="RefSeq" id="WP_284252870.1">
    <property type="nucleotide sequence ID" value="NZ_BAAAQO010000003.1"/>
</dbReference>
<accession>A0ABQ6JZX6</accession>
<evidence type="ECO:0000313" key="6">
    <source>
        <dbReference type="Proteomes" id="UP001157034"/>
    </source>
</evidence>
<reference evidence="6" key="1">
    <citation type="journal article" date="2019" name="Int. J. Syst. Evol. Microbiol.">
        <title>The Global Catalogue of Microorganisms (GCM) 10K type strain sequencing project: providing services to taxonomists for standard genome sequencing and annotation.</title>
        <authorList>
            <consortium name="The Broad Institute Genomics Platform"/>
            <consortium name="The Broad Institute Genome Sequencing Center for Infectious Disease"/>
            <person name="Wu L."/>
            <person name="Ma J."/>
        </authorList>
    </citation>
    <scope>NUCLEOTIDE SEQUENCE [LARGE SCALE GENOMIC DNA]</scope>
    <source>
        <strain evidence="6">NBRC 108894</strain>
    </source>
</reference>
<gene>
    <name evidence="5" type="ORF">GCM10025881_07090</name>
</gene>
<dbReference type="SUPFAM" id="SSF48008">
    <property type="entry name" value="GntR ligand-binding domain-like"/>
    <property type="match status" value="1"/>
</dbReference>
<dbReference type="PANTHER" id="PTHR43537:SF45">
    <property type="entry name" value="GNTR FAMILY REGULATORY PROTEIN"/>
    <property type="match status" value="1"/>
</dbReference>
<dbReference type="SMART" id="SM00345">
    <property type="entry name" value="HTH_GNTR"/>
    <property type="match status" value="1"/>
</dbReference>
<dbReference type="SUPFAM" id="SSF46785">
    <property type="entry name" value="Winged helix' DNA-binding domain"/>
    <property type="match status" value="1"/>
</dbReference>
<keyword evidence="3" id="KW-0804">Transcription</keyword>
<dbReference type="SMART" id="SM00895">
    <property type="entry name" value="FCD"/>
    <property type="match status" value="1"/>
</dbReference>
<dbReference type="CDD" id="cd07377">
    <property type="entry name" value="WHTH_GntR"/>
    <property type="match status" value="1"/>
</dbReference>
<dbReference type="InterPro" id="IPR000524">
    <property type="entry name" value="Tscrpt_reg_HTH_GntR"/>
</dbReference>
<dbReference type="Gene3D" id="1.20.120.530">
    <property type="entry name" value="GntR ligand-binding domain-like"/>
    <property type="match status" value="1"/>
</dbReference>
<dbReference type="InterPro" id="IPR036388">
    <property type="entry name" value="WH-like_DNA-bd_sf"/>
</dbReference>
<dbReference type="EMBL" id="BSVB01000001">
    <property type="protein sequence ID" value="GMA93885.1"/>
    <property type="molecule type" value="Genomic_DNA"/>
</dbReference>
<keyword evidence="1" id="KW-0805">Transcription regulation</keyword>
<name>A0ABQ6JZX6_9MICO</name>
<dbReference type="InterPro" id="IPR011711">
    <property type="entry name" value="GntR_C"/>
</dbReference>
<evidence type="ECO:0000256" key="2">
    <source>
        <dbReference type="ARBA" id="ARBA00023125"/>
    </source>
</evidence>
<evidence type="ECO:0000256" key="1">
    <source>
        <dbReference type="ARBA" id="ARBA00023015"/>
    </source>
</evidence>